<evidence type="ECO:0000256" key="1">
    <source>
        <dbReference type="SAM" id="Phobius"/>
    </source>
</evidence>
<gene>
    <name evidence="3" type="ORF">MSAN_01626200</name>
</gene>
<feature type="transmembrane region" description="Helical" evidence="1">
    <location>
        <begin position="52"/>
        <end position="73"/>
    </location>
</feature>
<keyword evidence="1" id="KW-1133">Transmembrane helix</keyword>
<dbReference type="EMBL" id="JACAZH010000014">
    <property type="protein sequence ID" value="KAF7350658.1"/>
    <property type="molecule type" value="Genomic_DNA"/>
</dbReference>
<dbReference type="PANTHER" id="PTHR40465:SF1">
    <property type="entry name" value="DUF6534 DOMAIN-CONTAINING PROTEIN"/>
    <property type="match status" value="1"/>
</dbReference>
<dbReference type="OrthoDB" id="3231781at2759"/>
<dbReference type="PANTHER" id="PTHR40465">
    <property type="entry name" value="CHROMOSOME 1, WHOLE GENOME SHOTGUN SEQUENCE"/>
    <property type="match status" value="1"/>
</dbReference>
<evidence type="ECO:0000313" key="4">
    <source>
        <dbReference type="Proteomes" id="UP000623467"/>
    </source>
</evidence>
<feature type="transmembrane region" description="Helical" evidence="1">
    <location>
        <begin position="169"/>
        <end position="194"/>
    </location>
</feature>
<organism evidence="3 4">
    <name type="scientific">Mycena sanguinolenta</name>
    <dbReference type="NCBI Taxonomy" id="230812"/>
    <lineage>
        <taxon>Eukaryota</taxon>
        <taxon>Fungi</taxon>
        <taxon>Dikarya</taxon>
        <taxon>Basidiomycota</taxon>
        <taxon>Agaricomycotina</taxon>
        <taxon>Agaricomycetes</taxon>
        <taxon>Agaricomycetidae</taxon>
        <taxon>Agaricales</taxon>
        <taxon>Marasmiineae</taxon>
        <taxon>Mycenaceae</taxon>
        <taxon>Mycena</taxon>
    </lineage>
</organism>
<accession>A0A8H6XYI1</accession>
<sequence length="314" mass="35167">MSAFSSPIPGIDGNLGAILIGGVLGTFLFGIATLQTYNYYNLYPTDSTVIKVLVSSIWLIELGHTIGFWHAFYQLSVTYGQLAHILPIVEAPHSLVLTILFAGLINLLVQTFFAYRIRTLSGKWLMPIICCILTTARFAFDIIMFVFFWTSAAATTAGTPPLQKKAYRAWNMISVLSLGLAADVFIAASMCFYLWKIRSTMSHFQQTRNTVDTLIVWCVETTTLTSATSVLQLIFFLARPDLVWMTFFLIQPKLITNSILAHLNGRERFRQSRTAYRSDTSHSGRIIADDSLAFRAGASTEIRRDTDSYPRGKL</sequence>
<reference evidence="3" key="1">
    <citation type="submission" date="2020-05" db="EMBL/GenBank/DDBJ databases">
        <title>Mycena genomes resolve the evolution of fungal bioluminescence.</title>
        <authorList>
            <person name="Tsai I.J."/>
        </authorList>
    </citation>
    <scope>NUCLEOTIDE SEQUENCE</scope>
    <source>
        <strain evidence="3">160909Yilan</strain>
    </source>
</reference>
<dbReference type="Proteomes" id="UP000623467">
    <property type="component" value="Unassembled WGS sequence"/>
</dbReference>
<keyword evidence="1" id="KW-0472">Membrane</keyword>
<feature type="transmembrane region" description="Helical" evidence="1">
    <location>
        <begin position="93"/>
        <end position="113"/>
    </location>
</feature>
<evidence type="ECO:0000259" key="2">
    <source>
        <dbReference type="Pfam" id="PF20152"/>
    </source>
</evidence>
<proteinExistence type="predicted"/>
<evidence type="ECO:0000313" key="3">
    <source>
        <dbReference type="EMBL" id="KAF7350658.1"/>
    </source>
</evidence>
<dbReference type="Pfam" id="PF20152">
    <property type="entry name" value="DUF6534"/>
    <property type="match status" value="1"/>
</dbReference>
<comment type="caution">
    <text evidence="3">The sequence shown here is derived from an EMBL/GenBank/DDBJ whole genome shotgun (WGS) entry which is preliminary data.</text>
</comment>
<name>A0A8H6XYI1_9AGAR</name>
<feature type="transmembrane region" description="Helical" evidence="1">
    <location>
        <begin position="242"/>
        <end position="263"/>
    </location>
</feature>
<feature type="transmembrane region" description="Helical" evidence="1">
    <location>
        <begin position="125"/>
        <end position="149"/>
    </location>
</feature>
<feature type="transmembrane region" description="Helical" evidence="1">
    <location>
        <begin position="214"/>
        <end position="236"/>
    </location>
</feature>
<feature type="transmembrane region" description="Helical" evidence="1">
    <location>
        <begin position="15"/>
        <end position="40"/>
    </location>
</feature>
<dbReference type="AlphaFoldDB" id="A0A8H6XYI1"/>
<feature type="domain" description="DUF6534" evidence="2">
    <location>
        <begin position="180"/>
        <end position="267"/>
    </location>
</feature>
<keyword evidence="4" id="KW-1185">Reference proteome</keyword>
<keyword evidence="1" id="KW-0812">Transmembrane</keyword>
<protein>
    <submittedName>
        <fullName evidence="3">Saposin B-type domain-containing protein</fullName>
    </submittedName>
</protein>
<dbReference type="InterPro" id="IPR045339">
    <property type="entry name" value="DUF6534"/>
</dbReference>